<proteinExistence type="inferred from homology"/>
<reference evidence="3" key="2">
    <citation type="journal article" date="2020" name="Nat. Commun.">
        <title>Large-scale genome sequencing of mycorrhizal fungi provides insights into the early evolution of symbiotic traits.</title>
        <authorList>
            <person name="Miyauchi S."/>
            <person name="Kiss E."/>
            <person name="Kuo A."/>
            <person name="Drula E."/>
            <person name="Kohler A."/>
            <person name="Sanchez-Garcia M."/>
            <person name="Morin E."/>
            <person name="Andreopoulos B."/>
            <person name="Barry K.W."/>
            <person name="Bonito G."/>
            <person name="Buee M."/>
            <person name="Carver A."/>
            <person name="Chen C."/>
            <person name="Cichocki N."/>
            <person name="Clum A."/>
            <person name="Culley D."/>
            <person name="Crous P.W."/>
            <person name="Fauchery L."/>
            <person name="Girlanda M."/>
            <person name="Hayes R.D."/>
            <person name="Keri Z."/>
            <person name="LaButti K."/>
            <person name="Lipzen A."/>
            <person name="Lombard V."/>
            <person name="Magnuson J."/>
            <person name="Maillard F."/>
            <person name="Murat C."/>
            <person name="Nolan M."/>
            <person name="Ohm R.A."/>
            <person name="Pangilinan J."/>
            <person name="Pereira M.F."/>
            <person name="Perotto S."/>
            <person name="Peter M."/>
            <person name="Pfister S."/>
            <person name="Riley R."/>
            <person name="Sitrit Y."/>
            <person name="Stielow J.B."/>
            <person name="Szollosi G."/>
            <person name="Zifcakova L."/>
            <person name="Stursova M."/>
            <person name="Spatafora J.W."/>
            <person name="Tedersoo L."/>
            <person name="Vaario L.M."/>
            <person name="Yamada A."/>
            <person name="Yan M."/>
            <person name="Wang P."/>
            <person name="Xu J."/>
            <person name="Bruns T."/>
            <person name="Baldrian P."/>
            <person name="Vilgalys R."/>
            <person name="Dunand C."/>
            <person name="Henrissat B."/>
            <person name="Grigoriev I.V."/>
            <person name="Hibbett D."/>
            <person name="Nagy L.G."/>
            <person name="Martin F.M."/>
        </authorList>
    </citation>
    <scope>NUCLEOTIDE SEQUENCE</scope>
    <source>
        <strain evidence="3">Prilba</strain>
    </source>
</reference>
<gene>
    <name evidence="3" type="ORF">DFH94DRAFT_627512</name>
</gene>
<dbReference type="AlphaFoldDB" id="A0A9P5TAT1"/>
<organism evidence="3 4">
    <name type="scientific">Russula ochroleuca</name>
    <dbReference type="NCBI Taxonomy" id="152965"/>
    <lineage>
        <taxon>Eukaryota</taxon>
        <taxon>Fungi</taxon>
        <taxon>Dikarya</taxon>
        <taxon>Basidiomycota</taxon>
        <taxon>Agaricomycotina</taxon>
        <taxon>Agaricomycetes</taxon>
        <taxon>Russulales</taxon>
        <taxon>Russulaceae</taxon>
        <taxon>Russula</taxon>
    </lineage>
</organism>
<dbReference type="EMBL" id="WHVB01000005">
    <property type="protein sequence ID" value="KAF8482736.1"/>
    <property type="molecule type" value="Genomic_DNA"/>
</dbReference>
<dbReference type="GO" id="GO:0005829">
    <property type="term" value="C:cytosol"/>
    <property type="evidence" value="ECO:0007669"/>
    <property type="project" value="TreeGrafter"/>
</dbReference>
<dbReference type="InterPro" id="IPR026768">
    <property type="entry name" value="YPEH2ZP"/>
</dbReference>
<reference evidence="3" key="1">
    <citation type="submission" date="2019-10" db="EMBL/GenBank/DDBJ databases">
        <authorList>
            <consortium name="DOE Joint Genome Institute"/>
            <person name="Kuo A."/>
            <person name="Miyauchi S."/>
            <person name="Kiss E."/>
            <person name="Drula E."/>
            <person name="Kohler A."/>
            <person name="Sanchez-Garcia M."/>
            <person name="Andreopoulos B."/>
            <person name="Barry K.W."/>
            <person name="Bonito G."/>
            <person name="Buee M."/>
            <person name="Carver A."/>
            <person name="Chen C."/>
            <person name="Cichocki N."/>
            <person name="Clum A."/>
            <person name="Culley D."/>
            <person name="Crous P.W."/>
            <person name="Fauchery L."/>
            <person name="Girlanda M."/>
            <person name="Hayes R."/>
            <person name="Keri Z."/>
            <person name="LaButti K."/>
            <person name="Lipzen A."/>
            <person name="Lombard V."/>
            <person name="Magnuson J."/>
            <person name="Maillard F."/>
            <person name="Morin E."/>
            <person name="Murat C."/>
            <person name="Nolan M."/>
            <person name="Ohm R."/>
            <person name="Pangilinan J."/>
            <person name="Pereira M."/>
            <person name="Perotto S."/>
            <person name="Peter M."/>
            <person name="Riley R."/>
            <person name="Sitrit Y."/>
            <person name="Stielow B."/>
            <person name="Szollosi G."/>
            <person name="Zifcakova L."/>
            <person name="Stursova M."/>
            <person name="Spatafora J.W."/>
            <person name="Tedersoo L."/>
            <person name="Vaario L.-M."/>
            <person name="Yamada A."/>
            <person name="Yan M."/>
            <person name="Wang P."/>
            <person name="Xu J."/>
            <person name="Bruns T."/>
            <person name="Baldrian P."/>
            <person name="Vilgalys R."/>
            <person name="Henrissat B."/>
            <person name="Grigoriev I.V."/>
            <person name="Hibbett D."/>
            <person name="Nagy L.G."/>
            <person name="Martin F.M."/>
        </authorList>
    </citation>
    <scope>NUCLEOTIDE SEQUENCE</scope>
    <source>
        <strain evidence="3">Prilba</strain>
    </source>
</reference>
<accession>A0A9P5TAT1</accession>
<comment type="similarity">
    <text evidence="1">Belongs to the FAM72 family.</text>
</comment>
<feature type="compositionally biased region" description="Polar residues" evidence="2">
    <location>
        <begin position="201"/>
        <end position="214"/>
    </location>
</feature>
<dbReference type="Pfam" id="PF14976">
    <property type="entry name" value="YPEH2ZP"/>
    <property type="match status" value="1"/>
</dbReference>
<comment type="caution">
    <text evidence="3">The sequence shown here is derived from an EMBL/GenBank/DDBJ whole genome shotgun (WGS) entry which is preliminary data.</text>
</comment>
<protein>
    <submittedName>
        <fullName evidence="3">FAM72 protein-domain-containing protein</fullName>
    </submittedName>
</protein>
<dbReference type="PANTHER" id="PTHR31841:SF1">
    <property type="entry name" value="PROTEIN FAM72A-RELATED"/>
    <property type="match status" value="1"/>
</dbReference>
<evidence type="ECO:0000313" key="3">
    <source>
        <dbReference type="EMBL" id="KAF8482736.1"/>
    </source>
</evidence>
<feature type="region of interest" description="Disordered" evidence="2">
    <location>
        <begin position="163"/>
        <end position="279"/>
    </location>
</feature>
<name>A0A9P5TAT1_9AGAM</name>
<sequence length="279" mass="30141">MSRHPAWAYPGYTEWQSADSSVDAPASSFAPPVAQTVWLLECKNCRTFLTNRGMKAVLLLRPQVPLYSTDALPVNCSAYSARRPSTESPHQQPNEQQPRTCECLTQTLCCHGCGTSVGYAVVVPCTQCISSNATTDRATNGHRFVFHSSELIASERHYAPGEPGILPAYTTRSSSSPSFPNPAWSPRSFLPSTPDPAEVHPSSTTSPALNSSYNAMPPPAPESPCPASLSVFADPQKPSPQPLRVGDPVYWHHLKQGGEIPGATDDPRARGISPIVFDR</sequence>
<dbReference type="OrthoDB" id="2526683at2759"/>
<dbReference type="PANTHER" id="PTHR31841">
    <property type="entry name" value="PROTEIN FAM72A-RELATED"/>
    <property type="match status" value="1"/>
</dbReference>
<dbReference type="Proteomes" id="UP000759537">
    <property type="component" value="Unassembled WGS sequence"/>
</dbReference>
<keyword evidence="4" id="KW-1185">Reference proteome</keyword>
<evidence type="ECO:0000256" key="2">
    <source>
        <dbReference type="SAM" id="MobiDB-lite"/>
    </source>
</evidence>
<evidence type="ECO:0000313" key="4">
    <source>
        <dbReference type="Proteomes" id="UP000759537"/>
    </source>
</evidence>
<evidence type="ECO:0000256" key="1">
    <source>
        <dbReference type="ARBA" id="ARBA00006888"/>
    </source>
</evidence>